<dbReference type="GO" id="GO:0004386">
    <property type="term" value="F:helicase activity"/>
    <property type="evidence" value="ECO:0007669"/>
    <property type="project" value="UniProtKB-KW"/>
</dbReference>
<dbReference type="Gene3D" id="3.40.50.300">
    <property type="entry name" value="P-loop containing nucleotide triphosphate hydrolases"/>
    <property type="match status" value="2"/>
</dbReference>
<reference evidence="12 13" key="1">
    <citation type="submission" date="2015-09" db="EMBL/GenBank/DDBJ databases">
        <authorList>
            <consortium name="Pathogen Informatics"/>
        </authorList>
    </citation>
    <scope>NUCLEOTIDE SEQUENCE [LARGE SCALE GENOMIC DNA]</scope>
    <source>
        <strain evidence="12 13">2789STDY5608828</strain>
    </source>
</reference>
<evidence type="ECO:0000256" key="2">
    <source>
        <dbReference type="ARBA" id="ARBA00009046"/>
    </source>
</evidence>
<dbReference type="InterPro" id="IPR006483">
    <property type="entry name" value="CRISPR-assoc_Cas3_HD"/>
</dbReference>
<dbReference type="Proteomes" id="UP000095546">
    <property type="component" value="Unassembled WGS sequence"/>
</dbReference>
<dbReference type="GO" id="GO:0051607">
    <property type="term" value="P:defense response to virus"/>
    <property type="evidence" value="ECO:0007669"/>
    <property type="project" value="UniProtKB-KW"/>
</dbReference>
<evidence type="ECO:0000259" key="10">
    <source>
        <dbReference type="PROSITE" id="PS51192"/>
    </source>
</evidence>
<evidence type="ECO:0000313" key="12">
    <source>
        <dbReference type="EMBL" id="CUN52575.1"/>
    </source>
</evidence>
<protein>
    <submittedName>
        <fullName evidence="12">Helicase Cas3</fullName>
    </submittedName>
</protein>
<accession>A0A173XPR8</accession>
<dbReference type="Pfam" id="PF22590">
    <property type="entry name" value="Cas3-like_C_2"/>
    <property type="match status" value="1"/>
</dbReference>
<dbReference type="GO" id="GO:0046872">
    <property type="term" value="F:metal ion binding"/>
    <property type="evidence" value="ECO:0007669"/>
    <property type="project" value="UniProtKB-KW"/>
</dbReference>
<evidence type="ECO:0000256" key="6">
    <source>
        <dbReference type="ARBA" id="ARBA00022801"/>
    </source>
</evidence>
<dbReference type="InterPro" id="IPR006474">
    <property type="entry name" value="Helicase_Cas3_CRISPR-ass_core"/>
</dbReference>
<evidence type="ECO:0000256" key="7">
    <source>
        <dbReference type="ARBA" id="ARBA00022806"/>
    </source>
</evidence>
<dbReference type="Pfam" id="PF18019">
    <property type="entry name" value="Cas3_HD"/>
    <property type="match status" value="1"/>
</dbReference>
<dbReference type="InterPro" id="IPR014001">
    <property type="entry name" value="Helicase_ATP-bd"/>
</dbReference>
<dbReference type="NCBIfam" id="TIGR01596">
    <property type="entry name" value="cas3_HD"/>
    <property type="match status" value="1"/>
</dbReference>
<evidence type="ECO:0000256" key="9">
    <source>
        <dbReference type="ARBA" id="ARBA00023118"/>
    </source>
</evidence>
<keyword evidence="8" id="KW-0067">ATP-binding</keyword>
<evidence type="ECO:0000259" key="11">
    <source>
        <dbReference type="PROSITE" id="PS51643"/>
    </source>
</evidence>
<keyword evidence="4" id="KW-0479">Metal-binding</keyword>
<evidence type="ECO:0000256" key="4">
    <source>
        <dbReference type="ARBA" id="ARBA00022723"/>
    </source>
</evidence>
<dbReference type="SUPFAM" id="SSF52540">
    <property type="entry name" value="P-loop containing nucleoside triphosphate hydrolases"/>
    <property type="match status" value="1"/>
</dbReference>
<keyword evidence="13" id="KW-1185">Reference proteome</keyword>
<evidence type="ECO:0000256" key="8">
    <source>
        <dbReference type="ARBA" id="ARBA00022840"/>
    </source>
</evidence>
<dbReference type="Pfam" id="PF00270">
    <property type="entry name" value="DEAD"/>
    <property type="match status" value="1"/>
</dbReference>
<dbReference type="GO" id="GO:0004518">
    <property type="term" value="F:nuclease activity"/>
    <property type="evidence" value="ECO:0007669"/>
    <property type="project" value="UniProtKB-KW"/>
</dbReference>
<dbReference type="SUPFAM" id="SSF109604">
    <property type="entry name" value="HD-domain/PDEase-like"/>
    <property type="match status" value="1"/>
</dbReference>
<sequence length="818" mass="92193">MYGLKIYAAHLRNATGKNNSAAEVQTVAEHLQNVSAIMGKNAEGMGVAALARLIGILHDLGKISEAFQRYIRHNFDHPDKKWPRGTVIHSTAGGAFLMERYGDLDELGVLETIQLAGLVIFSHHSPTGLLDFLSPEGKNLYQKRLESENSPKIDEVYFFHQVISPTDLDSLFHSAVKEVCSLAETIASCSKDVLETEAFYFGMTEKILYSLLIDADWLDSAAFSQGKNFAAMEQHWDTDAVWHNFSQKLENKIAGFQNRYPSNPITRARTKVSDEALGAASRPTGIYRLSAPTGSGKTYASMRFALHHALQKHKKHIFVILPYTSIIEQNARDIRNVLQAGEEILEYHSDMMVEDGEEVSEEEKNRTKLMAERWDVPIVFTTQVQFFNTLFAGCASAARRLWSLCDSVIILDEAQTIPVKCTYLFNQAMNYLADLQNDTIVLCTATQPSLGALRYPLNFAEHAEMLQDLSQAFTAFQRTKIEAELPLGGMHIDELAAEIVHETEREGNLLLICNLTKEARDLYDAARSIADEEGLQLEIDHLSTKLCPAHRRKILDRIKKYLGQKKPLLLISTQLIEAGVDISFASVYRVLAGCSSIAQAAGRCNRHGERQYGKVKIVSLENENLSYLPDIANGAQVTRDLLSTGTEADMLLQPEIIQKYFEAFYGRYTEAQKEYSLKSGITLLDLLACNDHGVQAFWEQGGEEETLPCFTQSFQKAGREFFVIDRNTVGILVPYEQGESYITFFDSEIPPWKTGELYKKMRQAQAYTINVFSWELNKLEENGAIWKTQAGIFALKEEYYDENIGIHFDIQKNDFCFI</sequence>
<dbReference type="SMART" id="SM00487">
    <property type="entry name" value="DEXDc"/>
    <property type="match status" value="1"/>
</dbReference>
<dbReference type="CDD" id="cd09641">
    <property type="entry name" value="Cas3''_I"/>
    <property type="match status" value="1"/>
</dbReference>
<dbReference type="EMBL" id="CYYU01000002">
    <property type="protein sequence ID" value="CUN52575.1"/>
    <property type="molecule type" value="Genomic_DNA"/>
</dbReference>
<keyword evidence="3" id="KW-0540">Nuclease</keyword>
<dbReference type="GO" id="GO:0003676">
    <property type="term" value="F:nucleic acid binding"/>
    <property type="evidence" value="ECO:0007669"/>
    <property type="project" value="InterPro"/>
</dbReference>
<dbReference type="GO" id="GO:0016787">
    <property type="term" value="F:hydrolase activity"/>
    <property type="evidence" value="ECO:0007669"/>
    <property type="project" value="UniProtKB-KW"/>
</dbReference>
<dbReference type="NCBIfam" id="TIGR01587">
    <property type="entry name" value="cas3_core"/>
    <property type="match status" value="1"/>
</dbReference>
<evidence type="ECO:0000256" key="1">
    <source>
        <dbReference type="ARBA" id="ARBA00006847"/>
    </source>
</evidence>
<dbReference type="PROSITE" id="PS51192">
    <property type="entry name" value="HELICASE_ATP_BIND_1"/>
    <property type="match status" value="1"/>
</dbReference>
<feature type="domain" description="Helicase ATP-binding" evidence="10">
    <location>
        <begin position="289"/>
        <end position="465"/>
    </location>
</feature>
<dbReference type="CDD" id="cd17930">
    <property type="entry name" value="DEXHc_cas3"/>
    <property type="match status" value="1"/>
</dbReference>
<dbReference type="InterPro" id="IPR054712">
    <property type="entry name" value="Cas3-like_dom"/>
</dbReference>
<keyword evidence="5" id="KW-0547">Nucleotide-binding</keyword>
<dbReference type="InterPro" id="IPR038257">
    <property type="entry name" value="CRISPR-assoc_Cas3_HD_sf"/>
</dbReference>
<proteinExistence type="inferred from homology"/>
<gene>
    <name evidence="12" type="ORF">ERS852385_00674</name>
</gene>
<dbReference type="AlphaFoldDB" id="A0A173XPR8"/>
<evidence type="ECO:0000313" key="13">
    <source>
        <dbReference type="Proteomes" id="UP000095546"/>
    </source>
</evidence>
<dbReference type="InterPro" id="IPR011545">
    <property type="entry name" value="DEAD/DEAH_box_helicase_dom"/>
</dbReference>
<organism evidence="12 13">
    <name type="scientific">Mitsuokella jalaludinii</name>
    <dbReference type="NCBI Taxonomy" id="187979"/>
    <lineage>
        <taxon>Bacteria</taxon>
        <taxon>Bacillati</taxon>
        <taxon>Bacillota</taxon>
        <taxon>Negativicutes</taxon>
        <taxon>Selenomonadales</taxon>
        <taxon>Selenomonadaceae</taxon>
        <taxon>Mitsuokella</taxon>
    </lineage>
</organism>
<keyword evidence="6" id="KW-0378">Hydrolase</keyword>
<dbReference type="STRING" id="187979.ERS852385_00674"/>
<name>A0A173XPR8_9FIRM</name>
<dbReference type="GO" id="GO:0005524">
    <property type="term" value="F:ATP binding"/>
    <property type="evidence" value="ECO:0007669"/>
    <property type="project" value="UniProtKB-KW"/>
</dbReference>
<evidence type="ECO:0000256" key="5">
    <source>
        <dbReference type="ARBA" id="ARBA00022741"/>
    </source>
</evidence>
<feature type="domain" description="HD Cas3-type" evidence="11">
    <location>
        <begin position="20"/>
        <end position="218"/>
    </location>
</feature>
<evidence type="ECO:0000256" key="3">
    <source>
        <dbReference type="ARBA" id="ARBA00022722"/>
    </source>
</evidence>
<comment type="similarity">
    <text evidence="2">In the central section; belongs to the CRISPR-associated helicase Cas3 family.</text>
</comment>
<dbReference type="InterPro" id="IPR027417">
    <property type="entry name" value="P-loop_NTPase"/>
</dbReference>
<dbReference type="PROSITE" id="PS51643">
    <property type="entry name" value="HD_CAS3"/>
    <property type="match status" value="1"/>
</dbReference>
<dbReference type="Gene3D" id="1.10.3210.30">
    <property type="match status" value="1"/>
</dbReference>
<keyword evidence="9" id="KW-0051">Antiviral defense</keyword>
<comment type="similarity">
    <text evidence="1">In the N-terminal section; belongs to the CRISPR-associated nuclease Cas3-HD family.</text>
</comment>
<dbReference type="OrthoDB" id="9810236at2"/>
<keyword evidence="7 12" id="KW-0347">Helicase</keyword>